<evidence type="ECO:0000256" key="1">
    <source>
        <dbReference type="SAM" id="SignalP"/>
    </source>
</evidence>
<sequence length="149" mass="16047">MQLLPLALTAATLLTHALANPLAAAAPAYKWSVTKWSFTRGQAAYDYSFTISGAAHGAIPAFKASCTGTQTGGFRDCTILSDNPVPPTVSANVNIVQDPENPNDNIPRVFVRVEFVDDEDCRYNDAGNHYVSLAPKRFKIDAKKSTAIC</sequence>
<name>A0AAV9P3P7_9PEZI</name>
<protein>
    <submittedName>
        <fullName evidence="2">Uncharacterized protein</fullName>
    </submittedName>
</protein>
<reference evidence="2 3" key="1">
    <citation type="submission" date="2023-08" db="EMBL/GenBank/DDBJ databases">
        <title>Black Yeasts Isolated from many extreme environments.</title>
        <authorList>
            <person name="Coleine C."/>
            <person name="Stajich J.E."/>
            <person name="Selbmann L."/>
        </authorList>
    </citation>
    <scope>NUCLEOTIDE SEQUENCE [LARGE SCALE GENOMIC DNA]</scope>
    <source>
        <strain evidence="2 3">CCFEE 5935</strain>
    </source>
</reference>
<evidence type="ECO:0000313" key="3">
    <source>
        <dbReference type="Proteomes" id="UP001337655"/>
    </source>
</evidence>
<accession>A0AAV9P3P7</accession>
<comment type="caution">
    <text evidence="2">The sequence shown here is derived from an EMBL/GenBank/DDBJ whole genome shotgun (WGS) entry which is preliminary data.</text>
</comment>
<feature type="signal peptide" evidence="1">
    <location>
        <begin position="1"/>
        <end position="19"/>
    </location>
</feature>
<proteinExistence type="predicted"/>
<dbReference type="AlphaFoldDB" id="A0AAV9P3P7"/>
<evidence type="ECO:0000313" key="2">
    <source>
        <dbReference type="EMBL" id="KAK5165918.1"/>
    </source>
</evidence>
<gene>
    <name evidence="2" type="ORF">LTR77_008842</name>
</gene>
<dbReference type="Proteomes" id="UP001337655">
    <property type="component" value="Unassembled WGS sequence"/>
</dbReference>
<dbReference type="GeneID" id="89930174"/>
<organism evidence="2 3">
    <name type="scientific">Saxophila tyrrhenica</name>
    <dbReference type="NCBI Taxonomy" id="1690608"/>
    <lineage>
        <taxon>Eukaryota</taxon>
        <taxon>Fungi</taxon>
        <taxon>Dikarya</taxon>
        <taxon>Ascomycota</taxon>
        <taxon>Pezizomycotina</taxon>
        <taxon>Dothideomycetes</taxon>
        <taxon>Dothideomycetidae</taxon>
        <taxon>Mycosphaerellales</taxon>
        <taxon>Extremaceae</taxon>
        <taxon>Saxophila</taxon>
    </lineage>
</organism>
<dbReference type="EMBL" id="JAVRRT010000015">
    <property type="protein sequence ID" value="KAK5165918.1"/>
    <property type="molecule type" value="Genomic_DNA"/>
</dbReference>
<keyword evidence="3" id="KW-1185">Reference proteome</keyword>
<dbReference type="RefSeq" id="XP_064655930.1">
    <property type="nucleotide sequence ID" value="XM_064806071.1"/>
</dbReference>
<keyword evidence="1" id="KW-0732">Signal</keyword>
<feature type="chain" id="PRO_5043731936" evidence="1">
    <location>
        <begin position="20"/>
        <end position="149"/>
    </location>
</feature>